<protein>
    <submittedName>
        <fullName evidence="1">Uncharacterized protein</fullName>
    </submittedName>
</protein>
<reference evidence="1 2" key="1">
    <citation type="submission" date="2019-05" db="EMBL/GenBank/DDBJ databases">
        <title>Genome Sequence of Lactobacillus futsaii Y97, a Potential Probiotic Strain Isolated from the Futsai of Taiwan.</title>
        <authorList>
            <person name="Du X."/>
        </authorList>
    </citation>
    <scope>NUCLEOTIDE SEQUENCE [LARGE SCALE GENOMIC DNA]</scope>
    <source>
        <strain evidence="1 2">Y97</strain>
    </source>
</reference>
<dbReference type="Pfam" id="PF23857">
    <property type="entry name" value="Phage_TAC_19"/>
    <property type="match status" value="1"/>
</dbReference>
<dbReference type="KEGG" id="lft:FG051_04365"/>
<evidence type="ECO:0000313" key="1">
    <source>
        <dbReference type="EMBL" id="QCX24377.1"/>
    </source>
</evidence>
<dbReference type="RefSeq" id="WP_057815586.1">
    <property type="nucleotide sequence ID" value="NZ_CP040736.1"/>
</dbReference>
<dbReference type="AlphaFoldDB" id="A0A5B7SXF8"/>
<dbReference type="EMBL" id="CP040736">
    <property type="protein sequence ID" value="QCX24377.1"/>
    <property type="molecule type" value="Genomic_DNA"/>
</dbReference>
<dbReference type="NCBIfam" id="NF047360">
    <property type="entry name" value="tail_chap_PVL"/>
    <property type="match status" value="1"/>
</dbReference>
<dbReference type="STRING" id="1423818.FC88_GL001583"/>
<proteinExistence type="predicted"/>
<dbReference type="Proteomes" id="UP000310673">
    <property type="component" value="Chromosome"/>
</dbReference>
<dbReference type="InterPro" id="IPR057006">
    <property type="entry name" value="Phage_TAC_19"/>
</dbReference>
<organism evidence="1 2">
    <name type="scientific">Companilactobacillus futsaii</name>
    <dbReference type="NCBI Taxonomy" id="938155"/>
    <lineage>
        <taxon>Bacteria</taxon>
        <taxon>Bacillati</taxon>
        <taxon>Bacillota</taxon>
        <taxon>Bacilli</taxon>
        <taxon>Lactobacillales</taxon>
        <taxon>Lactobacillaceae</taxon>
        <taxon>Companilactobacillus</taxon>
    </lineage>
</organism>
<gene>
    <name evidence="1" type="ORF">FG051_04365</name>
</gene>
<sequence length="113" mass="12930">MAYEVNLIINGKKEQFKRTEPPFLKEITRALVLQQHQVRMYGKNDGPTDKDFDNNSKEIAKFASQFFKDQFTQEDFLNGADGENVTVISNIIDQCLGVKNPEDIDTDESKAKK</sequence>
<name>A0A5B7SXF8_9LACO</name>
<accession>A0A5B7SXF8</accession>
<evidence type="ECO:0000313" key="2">
    <source>
        <dbReference type="Proteomes" id="UP000310673"/>
    </source>
</evidence>